<accession>A0A174GQL9</accession>
<feature type="domain" description="MobA/VirD2-like nuclease" evidence="2">
    <location>
        <begin position="19"/>
        <end position="155"/>
    </location>
</feature>
<gene>
    <name evidence="3" type="ORF">ERS852470_02901</name>
</gene>
<keyword evidence="1" id="KW-0175">Coiled coil</keyword>
<evidence type="ECO:0000256" key="1">
    <source>
        <dbReference type="SAM" id="Coils"/>
    </source>
</evidence>
<protein>
    <submittedName>
        <fullName evidence="3">Relaxase/Mobilisation nuclease domain</fullName>
    </submittedName>
</protein>
<feature type="coiled-coil region" evidence="1">
    <location>
        <begin position="385"/>
        <end position="412"/>
    </location>
</feature>
<dbReference type="AlphaFoldDB" id="A0A174GQL9"/>
<sequence length="523" mass="61314">MAVTKIKSIKSTLKKALDYIMDESKTDGKLLVSGGNCAPETAYLEFKMTEETCKEVIGDYSKKSNNLAYHMIQSFDRKDKITPEEAHRIGEELAKKLTDEKYEYVVATHIDKGHIHNHIIFNAYSYATYRKFNCNKDTFKEIREISDELCKENGLSIVENPKGKGKHYKEWLENKKGTSWKAYIKDTLDELIDKVKSFDELKTEMINRGFEIKEGKYIAFKAPNQQRFCRGKTIGEEYTKEAIENRINENHKAKEIIINKDIIINQNENNYFVRVPGSENYIFINKSECNWINEFECKVTLSKNEYKFIDSSGEKEEILTGKEINNYFTSQDKKSNDIKVEDVKIDENVFTIRRNKIRDVKELANAIVLLRKENISNRNEFDGKVQEVLNKKDELINIIKELENKNAKFNQVSKYLITYNNYKEIYEKHGNKKTIFGGYKKHENEILMFLHAKEKLENLGINTNVSIDKLKEKIIEQKEEISLLGNEFKNIEKRLESIRKANSKIENIIQEKIDLTKEKEKER</sequence>
<dbReference type="Gene3D" id="3.30.930.30">
    <property type="match status" value="1"/>
</dbReference>
<reference evidence="3 4" key="1">
    <citation type="submission" date="2015-09" db="EMBL/GenBank/DDBJ databases">
        <authorList>
            <consortium name="Pathogen Informatics"/>
        </authorList>
    </citation>
    <scope>NUCLEOTIDE SEQUENCE [LARGE SCALE GENOMIC DNA]</scope>
    <source>
        <strain evidence="3 4">2789STDY5834855</strain>
    </source>
</reference>
<feature type="coiled-coil region" evidence="1">
    <location>
        <begin position="467"/>
        <end position="518"/>
    </location>
</feature>
<proteinExistence type="predicted"/>
<evidence type="ECO:0000313" key="3">
    <source>
        <dbReference type="EMBL" id="CUO63316.1"/>
    </source>
</evidence>
<dbReference type="Pfam" id="PF03432">
    <property type="entry name" value="Relaxase"/>
    <property type="match status" value="1"/>
</dbReference>
<dbReference type="EMBL" id="CYZV01000036">
    <property type="protein sequence ID" value="CUO63316.1"/>
    <property type="molecule type" value="Genomic_DNA"/>
</dbReference>
<dbReference type="GeneID" id="83013571"/>
<dbReference type="InterPro" id="IPR005094">
    <property type="entry name" value="Endonuclease_MobA/VirD2"/>
</dbReference>
<dbReference type="Proteomes" id="UP000095558">
    <property type="component" value="Unassembled WGS sequence"/>
</dbReference>
<organism evidence="3 4">
    <name type="scientific">Clostridium disporicum</name>
    <dbReference type="NCBI Taxonomy" id="84024"/>
    <lineage>
        <taxon>Bacteria</taxon>
        <taxon>Bacillati</taxon>
        <taxon>Bacillota</taxon>
        <taxon>Clostridia</taxon>
        <taxon>Eubacteriales</taxon>
        <taxon>Clostridiaceae</taxon>
        <taxon>Clostridium</taxon>
    </lineage>
</organism>
<dbReference type="RefSeq" id="WP_052330683.1">
    <property type="nucleotide sequence ID" value="NZ_CYZV01000036.1"/>
</dbReference>
<name>A0A174GQL9_9CLOT</name>
<evidence type="ECO:0000259" key="2">
    <source>
        <dbReference type="Pfam" id="PF03432"/>
    </source>
</evidence>
<evidence type="ECO:0000313" key="4">
    <source>
        <dbReference type="Proteomes" id="UP000095558"/>
    </source>
</evidence>
<dbReference type="OrthoDB" id="9762440at2"/>